<dbReference type="SUPFAM" id="SSF82693">
    <property type="entry name" value="Multidrug efflux transporter AcrB pore domain, PN1, PN2, PC1 and PC2 subdomains"/>
    <property type="match status" value="1"/>
</dbReference>
<evidence type="ECO:0000256" key="1">
    <source>
        <dbReference type="SAM" id="Phobius"/>
    </source>
</evidence>
<dbReference type="Gene3D" id="3.30.70.1430">
    <property type="entry name" value="Multidrug efflux transporter AcrB pore domain"/>
    <property type="match status" value="1"/>
</dbReference>
<feature type="transmembrane region" description="Helical" evidence="1">
    <location>
        <begin position="16"/>
        <end position="36"/>
    </location>
</feature>
<gene>
    <name evidence="2" type="ORF">VZ95_09695</name>
</gene>
<dbReference type="Gene3D" id="1.20.1640.10">
    <property type="entry name" value="Multidrug efflux transporter AcrB transmembrane domain"/>
    <property type="match status" value="1"/>
</dbReference>
<proteinExistence type="predicted"/>
<dbReference type="InterPro" id="IPR001036">
    <property type="entry name" value="Acrflvin-R"/>
</dbReference>
<organism evidence="2 3">
    <name type="scientific">Elstera litoralis</name>
    <dbReference type="NCBI Taxonomy" id="552518"/>
    <lineage>
        <taxon>Bacteria</taxon>
        <taxon>Pseudomonadati</taxon>
        <taxon>Pseudomonadota</taxon>
        <taxon>Alphaproteobacteria</taxon>
        <taxon>Rhodospirillales</taxon>
        <taxon>Rhodospirillaceae</taxon>
        <taxon>Elstera</taxon>
    </lineage>
</organism>
<dbReference type="RefSeq" id="WP_045775662.1">
    <property type="nucleotide sequence ID" value="NZ_LAJY01000225.1"/>
</dbReference>
<dbReference type="EMBL" id="LAJY01000225">
    <property type="protein sequence ID" value="KJV09720.1"/>
    <property type="molecule type" value="Genomic_DNA"/>
</dbReference>
<protein>
    <recommendedName>
        <fullName evidence="4">Efflux RND transporter permease subunit</fullName>
    </recommendedName>
</protein>
<name>A0A0F3ISK0_9PROT</name>
<evidence type="ECO:0008006" key="4">
    <source>
        <dbReference type="Google" id="ProtNLM"/>
    </source>
</evidence>
<dbReference type="PANTHER" id="PTHR32063:SF18">
    <property type="entry name" value="CATION EFFLUX SYSTEM PROTEIN"/>
    <property type="match status" value="1"/>
</dbReference>
<dbReference type="GO" id="GO:0005886">
    <property type="term" value="C:plasma membrane"/>
    <property type="evidence" value="ECO:0007669"/>
    <property type="project" value="TreeGrafter"/>
</dbReference>
<feature type="non-terminal residue" evidence="2">
    <location>
        <position position="103"/>
    </location>
</feature>
<reference evidence="2 3" key="1">
    <citation type="submission" date="2015-03" db="EMBL/GenBank/DDBJ databases">
        <title>Draft genome sequence of Elstera litoralis.</title>
        <authorList>
            <person name="Rahalkar M.C."/>
            <person name="Dhakephalkar P.K."/>
            <person name="Pore S.D."/>
            <person name="Arora P."/>
            <person name="Kapse N.G."/>
            <person name="Pandit P.S."/>
        </authorList>
    </citation>
    <scope>NUCLEOTIDE SEQUENCE [LARGE SCALE GENOMIC DNA]</scope>
    <source>
        <strain evidence="2 3">Dia-1</strain>
    </source>
</reference>
<dbReference type="Pfam" id="PF00873">
    <property type="entry name" value="ACR_tran"/>
    <property type="match status" value="1"/>
</dbReference>
<keyword evidence="3" id="KW-1185">Reference proteome</keyword>
<dbReference type="PANTHER" id="PTHR32063">
    <property type="match status" value="1"/>
</dbReference>
<sequence>MSDKFNLSGWALRHQTLIMFFMLILGIAGALSYMGLGRQEDPDFTIKTVVVQAFWPGATAREMELQVTDKLEKKLQELAFFDNAVSYSKPGETLIKLTFADYT</sequence>
<dbReference type="AlphaFoldDB" id="A0A0F3ISK0"/>
<evidence type="ECO:0000313" key="3">
    <source>
        <dbReference type="Proteomes" id="UP000033774"/>
    </source>
</evidence>
<evidence type="ECO:0000313" key="2">
    <source>
        <dbReference type="EMBL" id="KJV09720.1"/>
    </source>
</evidence>
<keyword evidence="1" id="KW-0472">Membrane</keyword>
<dbReference type="Proteomes" id="UP000033774">
    <property type="component" value="Unassembled WGS sequence"/>
</dbReference>
<dbReference type="GO" id="GO:0042910">
    <property type="term" value="F:xenobiotic transmembrane transporter activity"/>
    <property type="evidence" value="ECO:0007669"/>
    <property type="project" value="TreeGrafter"/>
</dbReference>
<comment type="caution">
    <text evidence="2">The sequence shown here is derived from an EMBL/GenBank/DDBJ whole genome shotgun (WGS) entry which is preliminary data.</text>
</comment>
<accession>A0A0F3ISK0</accession>
<keyword evidence="1" id="KW-1133">Transmembrane helix</keyword>
<keyword evidence="1" id="KW-0812">Transmembrane</keyword>